<comment type="subcellular location">
    <subcellularLocation>
        <location evidence="11">Mitochondrion inner membrane</location>
    </subcellularLocation>
</comment>
<comment type="cofactor">
    <cofactor evidence="11">
        <name>FAD</name>
        <dbReference type="ChEBI" id="CHEBI:57692"/>
    </cofactor>
    <text evidence="11">Binds 1 FAD per subunit.</text>
</comment>
<dbReference type="PANTHER" id="PTHR42923:SF3">
    <property type="entry name" value="PROTOPORPHYRINOGEN OXIDASE"/>
    <property type="match status" value="1"/>
</dbReference>
<evidence type="ECO:0000313" key="14">
    <source>
        <dbReference type="Proteomes" id="UP000275078"/>
    </source>
</evidence>
<accession>A0A3N4IBA7</accession>
<evidence type="ECO:0000256" key="3">
    <source>
        <dbReference type="ARBA" id="ARBA00010551"/>
    </source>
</evidence>
<comment type="pathway">
    <text evidence="2 11">Porphyrin-containing compound metabolism; protoporphyrin-IX biosynthesis; protoporphyrin-IX from protoporphyrinogen-IX: step 1/1.</text>
</comment>
<dbReference type="InterPro" id="IPR036188">
    <property type="entry name" value="FAD/NAD-bd_sf"/>
</dbReference>
<proteinExistence type="inferred from homology"/>
<evidence type="ECO:0000256" key="4">
    <source>
        <dbReference type="ARBA" id="ARBA00012867"/>
    </source>
</evidence>
<organism evidence="13 14">
    <name type="scientific">Ascobolus immersus RN42</name>
    <dbReference type="NCBI Taxonomy" id="1160509"/>
    <lineage>
        <taxon>Eukaryota</taxon>
        <taxon>Fungi</taxon>
        <taxon>Dikarya</taxon>
        <taxon>Ascomycota</taxon>
        <taxon>Pezizomycotina</taxon>
        <taxon>Pezizomycetes</taxon>
        <taxon>Pezizales</taxon>
        <taxon>Ascobolaceae</taxon>
        <taxon>Ascobolus</taxon>
    </lineage>
</organism>
<sequence>MCIDEKSALADYPIPRTVAILGGGITGMMAAFWIKFLQPEVFVSIYEKSDRLGGWIQTKTMDYEGQKILMETGPRTFRNTPSNLNLIDMVRRLKLEKEIMCVPKTAPAATSRYMWLKSKLVRLPSGKATWEDIKNIFTLPILRHSLGRFITQPLRPARDPSVKDETIAEFISRRFSKRISHELASAVIHGIYAGDVNKLSAKSTLGKLWREEGMFGWIPFGKKYVRLKPFYTSSELLHRLELFNGPRSANYNLFFSMVPYTVAAFRNGSESLVRALEAELVKLGVRIVKNREVSSLTFNESTGTVTCRSEDGRTESFSNVISTIPGPQLNKLLPASLPEIKNIESVTCQVVNLYFKTPNLTPAGFGYLIPQSTPAEENPEHALGVIFDSHTRNDCEPLKEYGGEPIEKIPGTLVTVMMGGHYWKDRTEYPSSEEAILMARTTLARHLGITEEPVLTNATLQKDCIPQYTVGHEERMENLLPKLVDMFDGRLAVAGASYTSVSVPDLMLAGREVAIGVLGYRRRLYHNGYTGLETMLSEAQLEKIPMKKYYSLMDLNFNVSVLNAQKKMIGAYAYESDAIARNKQPQGGKRTRRRK</sequence>
<comment type="function">
    <text evidence="1 11">Catalyzes the 6-electron oxidation of protoporphyrinogen-IX to form protoporphyrin-IX.</text>
</comment>
<feature type="domain" description="Amine oxidase" evidence="12">
    <location>
        <begin position="41"/>
        <end position="514"/>
    </location>
</feature>
<evidence type="ECO:0000256" key="11">
    <source>
        <dbReference type="RuleBase" id="RU367069"/>
    </source>
</evidence>
<dbReference type="NCBIfam" id="TIGR00562">
    <property type="entry name" value="proto_IX_ox"/>
    <property type="match status" value="1"/>
</dbReference>
<dbReference type="AlphaFoldDB" id="A0A3N4IBA7"/>
<gene>
    <name evidence="13" type="ORF">BJ508DRAFT_304817</name>
</gene>
<dbReference type="SUPFAM" id="SSF54373">
    <property type="entry name" value="FAD-linked reductases, C-terminal domain"/>
    <property type="match status" value="1"/>
</dbReference>
<dbReference type="Gene3D" id="3.50.50.60">
    <property type="entry name" value="FAD/NAD(P)-binding domain"/>
    <property type="match status" value="1"/>
</dbReference>
<keyword evidence="8 11" id="KW-0350">Heme biosynthesis</keyword>
<dbReference type="OrthoDB" id="438553at2759"/>
<evidence type="ECO:0000259" key="12">
    <source>
        <dbReference type="Pfam" id="PF01593"/>
    </source>
</evidence>
<keyword evidence="9 11" id="KW-0627">Porphyrin biosynthesis</keyword>
<evidence type="ECO:0000256" key="7">
    <source>
        <dbReference type="ARBA" id="ARBA00023002"/>
    </source>
</evidence>
<dbReference type="Proteomes" id="UP000275078">
    <property type="component" value="Unassembled WGS sequence"/>
</dbReference>
<reference evidence="13 14" key="1">
    <citation type="journal article" date="2018" name="Nat. Ecol. Evol.">
        <title>Pezizomycetes genomes reveal the molecular basis of ectomycorrhizal truffle lifestyle.</title>
        <authorList>
            <person name="Murat C."/>
            <person name="Payen T."/>
            <person name="Noel B."/>
            <person name="Kuo A."/>
            <person name="Morin E."/>
            <person name="Chen J."/>
            <person name="Kohler A."/>
            <person name="Krizsan K."/>
            <person name="Balestrini R."/>
            <person name="Da Silva C."/>
            <person name="Montanini B."/>
            <person name="Hainaut M."/>
            <person name="Levati E."/>
            <person name="Barry K.W."/>
            <person name="Belfiori B."/>
            <person name="Cichocki N."/>
            <person name="Clum A."/>
            <person name="Dockter R.B."/>
            <person name="Fauchery L."/>
            <person name="Guy J."/>
            <person name="Iotti M."/>
            <person name="Le Tacon F."/>
            <person name="Lindquist E.A."/>
            <person name="Lipzen A."/>
            <person name="Malagnac F."/>
            <person name="Mello A."/>
            <person name="Molinier V."/>
            <person name="Miyauchi S."/>
            <person name="Poulain J."/>
            <person name="Riccioni C."/>
            <person name="Rubini A."/>
            <person name="Sitrit Y."/>
            <person name="Splivallo R."/>
            <person name="Traeger S."/>
            <person name="Wang M."/>
            <person name="Zifcakova L."/>
            <person name="Wipf D."/>
            <person name="Zambonelli A."/>
            <person name="Paolocci F."/>
            <person name="Nowrousian M."/>
            <person name="Ottonello S."/>
            <person name="Baldrian P."/>
            <person name="Spatafora J.W."/>
            <person name="Henrissat B."/>
            <person name="Nagy L.G."/>
            <person name="Aury J.M."/>
            <person name="Wincker P."/>
            <person name="Grigoriev I.V."/>
            <person name="Bonfante P."/>
            <person name="Martin F.M."/>
        </authorList>
    </citation>
    <scope>NUCLEOTIDE SEQUENCE [LARGE SCALE GENOMIC DNA]</scope>
    <source>
        <strain evidence="13 14">RN42</strain>
    </source>
</reference>
<evidence type="ECO:0000256" key="2">
    <source>
        <dbReference type="ARBA" id="ARBA00005073"/>
    </source>
</evidence>
<evidence type="ECO:0000256" key="8">
    <source>
        <dbReference type="ARBA" id="ARBA00023133"/>
    </source>
</evidence>
<keyword evidence="14" id="KW-1185">Reference proteome</keyword>
<evidence type="ECO:0000256" key="6">
    <source>
        <dbReference type="ARBA" id="ARBA00022827"/>
    </source>
</evidence>
<dbReference type="InterPro" id="IPR004572">
    <property type="entry name" value="Protoporphyrinogen_oxidase"/>
</dbReference>
<evidence type="ECO:0000256" key="9">
    <source>
        <dbReference type="ARBA" id="ARBA00023244"/>
    </source>
</evidence>
<comment type="catalytic activity">
    <reaction evidence="10 11">
        <text>protoporphyrinogen IX + 3 O2 = protoporphyrin IX + 3 H2O2</text>
        <dbReference type="Rhea" id="RHEA:25576"/>
        <dbReference type="ChEBI" id="CHEBI:15379"/>
        <dbReference type="ChEBI" id="CHEBI:16240"/>
        <dbReference type="ChEBI" id="CHEBI:57306"/>
        <dbReference type="ChEBI" id="CHEBI:57307"/>
        <dbReference type="EC" id="1.3.3.4"/>
    </reaction>
</comment>
<dbReference type="GO" id="GO:0004729">
    <property type="term" value="F:oxygen-dependent protoporphyrinogen oxidase activity"/>
    <property type="evidence" value="ECO:0007669"/>
    <property type="project" value="UniProtKB-UniRule"/>
</dbReference>
<evidence type="ECO:0000256" key="1">
    <source>
        <dbReference type="ARBA" id="ARBA00002600"/>
    </source>
</evidence>
<dbReference type="SUPFAM" id="SSF51905">
    <property type="entry name" value="FAD/NAD(P)-binding domain"/>
    <property type="match status" value="1"/>
</dbReference>
<evidence type="ECO:0000313" key="13">
    <source>
        <dbReference type="EMBL" id="RPA83362.1"/>
    </source>
</evidence>
<evidence type="ECO:0000256" key="5">
    <source>
        <dbReference type="ARBA" id="ARBA00022630"/>
    </source>
</evidence>
<keyword evidence="7 11" id="KW-0560">Oxidoreductase</keyword>
<name>A0A3N4IBA7_ASCIM</name>
<dbReference type="PANTHER" id="PTHR42923">
    <property type="entry name" value="PROTOPORPHYRINOGEN OXIDASE"/>
    <property type="match status" value="1"/>
</dbReference>
<dbReference type="GO" id="GO:0006782">
    <property type="term" value="P:protoporphyrinogen IX biosynthetic process"/>
    <property type="evidence" value="ECO:0007669"/>
    <property type="project" value="UniProtKB-UniRule"/>
</dbReference>
<dbReference type="InterPro" id="IPR002937">
    <property type="entry name" value="Amino_oxidase"/>
</dbReference>
<protein>
    <recommendedName>
        <fullName evidence="4 11">Protoporphyrinogen oxidase</fullName>
        <ecNumber evidence="4 11">1.3.3.4</ecNumber>
    </recommendedName>
</protein>
<evidence type="ECO:0000256" key="10">
    <source>
        <dbReference type="ARBA" id="ARBA00047554"/>
    </source>
</evidence>
<comment type="similarity">
    <text evidence="3 11">Belongs to the protoporphyrinogen/coproporphyrinogen oxidase family. Protoporphyrinogen oxidase subfamily.</text>
</comment>
<dbReference type="InterPro" id="IPR050464">
    <property type="entry name" value="Zeta_carotene_desat/Oxidored"/>
</dbReference>
<dbReference type="UniPathway" id="UPA00251">
    <property type="reaction ID" value="UER00324"/>
</dbReference>
<keyword evidence="5 11" id="KW-0285">Flavoprotein</keyword>
<dbReference type="STRING" id="1160509.A0A3N4IBA7"/>
<dbReference type="EC" id="1.3.3.4" evidence="4 11"/>
<dbReference type="EMBL" id="ML119665">
    <property type="protein sequence ID" value="RPA83362.1"/>
    <property type="molecule type" value="Genomic_DNA"/>
</dbReference>
<dbReference type="GO" id="GO:0005743">
    <property type="term" value="C:mitochondrial inner membrane"/>
    <property type="evidence" value="ECO:0007669"/>
    <property type="project" value="UniProtKB-SubCell"/>
</dbReference>
<dbReference type="Pfam" id="PF01593">
    <property type="entry name" value="Amino_oxidase"/>
    <property type="match status" value="1"/>
</dbReference>
<keyword evidence="6 11" id="KW-0274">FAD</keyword>